<gene>
    <name evidence="1" type="ORF">BpHYR1_030198</name>
</gene>
<sequence length="86" mass="10045">MAMKHMEYWLAPEPVICHFLGDYFEKLKIQLSFIRLGFAVISMIKSSYLKKIHCHIKICKGYAYDDCFKISSLNAISCNMHCSINY</sequence>
<accession>A0A3M7RND3</accession>
<dbReference type="AlphaFoldDB" id="A0A3M7RND3"/>
<proteinExistence type="predicted"/>
<dbReference type="Proteomes" id="UP000276133">
    <property type="component" value="Unassembled WGS sequence"/>
</dbReference>
<evidence type="ECO:0000313" key="2">
    <source>
        <dbReference type="Proteomes" id="UP000276133"/>
    </source>
</evidence>
<name>A0A3M7RND3_BRAPC</name>
<evidence type="ECO:0000313" key="1">
    <source>
        <dbReference type="EMBL" id="RNA24835.1"/>
    </source>
</evidence>
<keyword evidence="2" id="KW-1185">Reference proteome</keyword>
<comment type="caution">
    <text evidence="1">The sequence shown here is derived from an EMBL/GenBank/DDBJ whole genome shotgun (WGS) entry which is preliminary data.</text>
</comment>
<protein>
    <submittedName>
        <fullName evidence="1">Uncharacterized protein</fullName>
    </submittedName>
</protein>
<reference evidence="1 2" key="1">
    <citation type="journal article" date="2018" name="Sci. Rep.">
        <title>Genomic signatures of local adaptation to the degree of environmental predictability in rotifers.</title>
        <authorList>
            <person name="Franch-Gras L."/>
            <person name="Hahn C."/>
            <person name="Garcia-Roger E.M."/>
            <person name="Carmona M.J."/>
            <person name="Serra M."/>
            <person name="Gomez A."/>
        </authorList>
    </citation>
    <scope>NUCLEOTIDE SEQUENCE [LARGE SCALE GENOMIC DNA]</scope>
    <source>
        <strain evidence="1">HYR1</strain>
    </source>
</reference>
<organism evidence="1 2">
    <name type="scientific">Brachionus plicatilis</name>
    <name type="common">Marine rotifer</name>
    <name type="synonym">Brachionus muelleri</name>
    <dbReference type="NCBI Taxonomy" id="10195"/>
    <lineage>
        <taxon>Eukaryota</taxon>
        <taxon>Metazoa</taxon>
        <taxon>Spiralia</taxon>
        <taxon>Gnathifera</taxon>
        <taxon>Rotifera</taxon>
        <taxon>Eurotatoria</taxon>
        <taxon>Monogononta</taxon>
        <taxon>Pseudotrocha</taxon>
        <taxon>Ploima</taxon>
        <taxon>Brachionidae</taxon>
        <taxon>Brachionus</taxon>
    </lineage>
</organism>
<dbReference type="EMBL" id="REGN01003041">
    <property type="protein sequence ID" value="RNA24835.1"/>
    <property type="molecule type" value="Genomic_DNA"/>
</dbReference>